<evidence type="ECO:0000313" key="2">
    <source>
        <dbReference type="Proteomes" id="UP000429229"/>
    </source>
</evidence>
<protein>
    <submittedName>
        <fullName evidence="1">Uncharacterized protein</fullName>
    </submittedName>
</protein>
<keyword evidence="2" id="KW-1185">Reference proteome</keyword>
<sequence>MDVSTREALRAIVSGLRKSGAISERHVKAIVAEFESAESEVGRYGSPGEYSFRQLCMDIAKDAGVETKIKSAETPLD</sequence>
<evidence type="ECO:0000313" key="1">
    <source>
        <dbReference type="EMBL" id="MXP09595.1"/>
    </source>
</evidence>
<reference evidence="1 2" key="1">
    <citation type="submission" date="2019-12" db="EMBL/GenBank/DDBJ databases">
        <title>Genomic-based taxomic classification of the family Erythrobacteraceae.</title>
        <authorList>
            <person name="Xu L."/>
        </authorList>
    </citation>
    <scope>NUCLEOTIDE SEQUENCE [LARGE SCALE GENOMIC DNA]</scope>
    <source>
        <strain evidence="1 2">LMG 29519</strain>
    </source>
</reference>
<name>A0A6I4U3V6_9SPHN</name>
<dbReference type="EMBL" id="WTYR01000001">
    <property type="protein sequence ID" value="MXP09595.1"/>
    <property type="molecule type" value="Genomic_DNA"/>
</dbReference>
<dbReference type="Proteomes" id="UP000429229">
    <property type="component" value="Unassembled WGS sequence"/>
</dbReference>
<dbReference type="AlphaFoldDB" id="A0A6I4U3V6"/>
<organism evidence="1 2">
    <name type="scientific">Alteriqipengyuania halimionae</name>
    <dbReference type="NCBI Taxonomy" id="1926630"/>
    <lineage>
        <taxon>Bacteria</taxon>
        <taxon>Pseudomonadati</taxon>
        <taxon>Pseudomonadota</taxon>
        <taxon>Alphaproteobacteria</taxon>
        <taxon>Sphingomonadales</taxon>
        <taxon>Erythrobacteraceae</taxon>
        <taxon>Alteriqipengyuania</taxon>
    </lineage>
</organism>
<gene>
    <name evidence="1" type="ORF">GRI68_05335</name>
</gene>
<accession>A0A6I4U3V6</accession>
<proteinExistence type="predicted"/>
<comment type="caution">
    <text evidence="1">The sequence shown here is derived from an EMBL/GenBank/DDBJ whole genome shotgun (WGS) entry which is preliminary data.</text>
</comment>